<dbReference type="SUPFAM" id="SSF57667">
    <property type="entry name" value="beta-beta-alpha zinc fingers"/>
    <property type="match status" value="1"/>
</dbReference>
<keyword evidence="1" id="KW-0479">Metal-binding</keyword>
<proteinExistence type="predicted"/>
<keyword evidence="1" id="KW-0862">Zinc</keyword>
<dbReference type="PROSITE" id="PS50157">
    <property type="entry name" value="ZINC_FINGER_C2H2_2"/>
    <property type="match status" value="1"/>
</dbReference>
<evidence type="ECO:0000313" key="4">
    <source>
        <dbReference type="Proteomes" id="UP000700596"/>
    </source>
</evidence>
<keyword evidence="1" id="KW-0863">Zinc-finger</keyword>
<keyword evidence="4" id="KW-1185">Reference proteome</keyword>
<dbReference type="GO" id="GO:0008270">
    <property type="term" value="F:zinc ion binding"/>
    <property type="evidence" value="ECO:0007669"/>
    <property type="project" value="UniProtKB-KW"/>
</dbReference>
<reference evidence="3" key="1">
    <citation type="journal article" date="2021" name="Nat. Commun.">
        <title>Genetic determinants of endophytism in the Arabidopsis root mycobiome.</title>
        <authorList>
            <person name="Mesny F."/>
            <person name="Miyauchi S."/>
            <person name="Thiergart T."/>
            <person name="Pickel B."/>
            <person name="Atanasova L."/>
            <person name="Karlsson M."/>
            <person name="Huettel B."/>
            <person name="Barry K.W."/>
            <person name="Haridas S."/>
            <person name="Chen C."/>
            <person name="Bauer D."/>
            <person name="Andreopoulos W."/>
            <person name="Pangilinan J."/>
            <person name="LaButti K."/>
            <person name="Riley R."/>
            <person name="Lipzen A."/>
            <person name="Clum A."/>
            <person name="Drula E."/>
            <person name="Henrissat B."/>
            <person name="Kohler A."/>
            <person name="Grigoriev I.V."/>
            <person name="Martin F.M."/>
            <person name="Hacquard S."/>
        </authorList>
    </citation>
    <scope>NUCLEOTIDE SEQUENCE</scope>
    <source>
        <strain evidence="3">MPI-CAGE-CH-0243</strain>
    </source>
</reference>
<protein>
    <recommendedName>
        <fullName evidence="2">C2H2-type domain-containing protein</fullName>
    </recommendedName>
</protein>
<dbReference type="PROSITE" id="PS00028">
    <property type="entry name" value="ZINC_FINGER_C2H2_1"/>
    <property type="match status" value="1"/>
</dbReference>
<evidence type="ECO:0000259" key="2">
    <source>
        <dbReference type="PROSITE" id="PS50157"/>
    </source>
</evidence>
<organism evidence="3 4">
    <name type="scientific">Dendryphion nanum</name>
    <dbReference type="NCBI Taxonomy" id="256645"/>
    <lineage>
        <taxon>Eukaryota</taxon>
        <taxon>Fungi</taxon>
        <taxon>Dikarya</taxon>
        <taxon>Ascomycota</taxon>
        <taxon>Pezizomycotina</taxon>
        <taxon>Dothideomycetes</taxon>
        <taxon>Pleosporomycetidae</taxon>
        <taxon>Pleosporales</taxon>
        <taxon>Torulaceae</taxon>
        <taxon>Dendryphion</taxon>
    </lineage>
</organism>
<dbReference type="Pfam" id="PF13912">
    <property type="entry name" value="zf-C2H2_6"/>
    <property type="match status" value="2"/>
</dbReference>
<dbReference type="InterPro" id="IPR036236">
    <property type="entry name" value="Znf_C2H2_sf"/>
</dbReference>
<feature type="domain" description="C2H2-type" evidence="2">
    <location>
        <begin position="18"/>
        <end position="40"/>
    </location>
</feature>
<name>A0A9P9DQ07_9PLEO</name>
<dbReference type="Gene3D" id="3.30.160.60">
    <property type="entry name" value="Classic Zinc Finger"/>
    <property type="match status" value="1"/>
</dbReference>
<dbReference type="EMBL" id="JAGMWT010000008">
    <property type="protein sequence ID" value="KAH7123654.1"/>
    <property type="molecule type" value="Genomic_DNA"/>
</dbReference>
<accession>A0A9P9DQ07</accession>
<evidence type="ECO:0000256" key="1">
    <source>
        <dbReference type="PROSITE-ProRule" id="PRU00042"/>
    </source>
</evidence>
<comment type="caution">
    <text evidence="3">The sequence shown here is derived from an EMBL/GenBank/DDBJ whole genome shotgun (WGS) entry which is preliminary data.</text>
</comment>
<dbReference type="Proteomes" id="UP000700596">
    <property type="component" value="Unassembled WGS sequence"/>
</dbReference>
<evidence type="ECO:0000313" key="3">
    <source>
        <dbReference type="EMBL" id="KAH7123654.1"/>
    </source>
</evidence>
<sequence>MVYHYVGYAYCEPVRGEHVCTICGKHFSSDSNLRHHKYTHLPADVQCYGCERMFTTYAGMIIHLESGACSSGINVFDLNQSAAMGFGWKKWTVRAFQNSLLNCEPVKKGDCPFKCPTCDVTFPKLSSLFMHVASPSCDQELDEGAIKKLRRWLWRRHDIG</sequence>
<dbReference type="SMART" id="SM00355">
    <property type="entry name" value="ZnF_C2H2"/>
    <property type="match status" value="2"/>
</dbReference>
<dbReference type="AlphaFoldDB" id="A0A9P9DQ07"/>
<dbReference type="OrthoDB" id="6105938at2759"/>
<gene>
    <name evidence="3" type="ORF">B0J11DRAFT_462656</name>
</gene>
<dbReference type="InterPro" id="IPR013087">
    <property type="entry name" value="Znf_C2H2_type"/>
</dbReference>